<comment type="caution">
    <text evidence="2">The sequence shown here is derived from an EMBL/GenBank/DDBJ whole genome shotgun (WGS) entry which is preliminary data.</text>
</comment>
<organism evidence="2 3">
    <name type="scientific">Kocuria palustris PEL</name>
    <dbReference type="NCBI Taxonomy" id="1236550"/>
    <lineage>
        <taxon>Bacteria</taxon>
        <taxon>Bacillati</taxon>
        <taxon>Actinomycetota</taxon>
        <taxon>Actinomycetes</taxon>
        <taxon>Micrococcales</taxon>
        <taxon>Micrococcaceae</taxon>
        <taxon>Kocuria</taxon>
    </lineage>
</organism>
<evidence type="ECO:0000313" key="2">
    <source>
        <dbReference type="EMBL" id="EME36546.1"/>
    </source>
</evidence>
<evidence type="ECO:0000313" key="3">
    <source>
        <dbReference type="Proteomes" id="UP000009877"/>
    </source>
</evidence>
<name>M2XBV1_9MICC</name>
<keyword evidence="1" id="KW-0472">Membrane</keyword>
<sequence length="124" mass="13028">MAMLIFAAVGYGGLWASATWGMPWVFYALSAAPVGWALFRLMRAVDGFWPHAGVFVVFVVAAGLVLWEATESLSPLVSLLVAGGVARVTDAINEAVGSVPTSFAVIVGVPLFFVALVWAIANDN</sequence>
<dbReference type="Proteomes" id="UP000009877">
    <property type="component" value="Unassembled WGS sequence"/>
</dbReference>
<keyword evidence="1" id="KW-1133">Transmembrane helix</keyword>
<gene>
    <name evidence="2" type="ORF">C884_00340</name>
</gene>
<evidence type="ECO:0000256" key="1">
    <source>
        <dbReference type="SAM" id="Phobius"/>
    </source>
</evidence>
<dbReference type="EMBL" id="ANHZ02000012">
    <property type="protein sequence ID" value="EME36546.1"/>
    <property type="molecule type" value="Genomic_DNA"/>
</dbReference>
<proteinExistence type="predicted"/>
<accession>M2XBV1</accession>
<dbReference type="AlphaFoldDB" id="M2XBV1"/>
<keyword evidence="3" id="KW-1185">Reference proteome</keyword>
<reference evidence="2 3" key="1">
    <citation type="journal article" date="2014" name="Genome Announc.">
        <title>Draft Genome Sequence of Kocuria palustris PEL.</title>
        <authorList>
            <person name="Sharma G."/>
            <person name="Khatri I."/>
            <person name="Subramanian S."/>
        </authorList>
    </citation>
    <scope>NUCLEOTIDE SEQUENCE [LARGE SCALE GENOMIC DNA]</scope>
    <source>
        <strain evidence="2 3">PEL</strain>
    </source>
</reference>
<feature type="transmembrane region" description="Helical" evidence="1">
    <location>
        <begin position="101"/>
        <end position="121"/>
    </location>
</feature>
<feature type="transmembrane region" description="Helical" evidence="1">
    <location>
        <begin position="49"/>
        <end position="67"/>
    </location>
</feature>
<feature type="transmembrane region" description="Helical" evidence="1">
    <location>
        <begin position="26"/>
        <end position="42"/>
    </location>
</feature>
<protein>
    <submittedName>
        <fullName evidence="2">Uncharacterized protein</fullName>
    </submittedName>
</protein>
<keyword evidence="1" id="KW-0812">Transmembrane</keyword>